<dbReference type="RefSeq" id="WP_342854885.1">
    <property type="nucleotide sequence ID" value="NZ_JBBMRA010000016.1"/>
</dbReference>
<dbReference type="InterPro" id="IPR044084">
    <property type="entry name" value="AvModA-like_subst-bd"/>
</dbReference>
<dbReference type="InterPro" id="IPR050682">
    <property type="entry name" value="ModA/WtpA"/>
</dbReference>
<dbReference type="EMBL" id="JBBMRA010000016">
    <property type="protein sequence ID" value="MEM5537594.1"/>
    <property type="molecule type" value="Genomic_DNA"/>
</dbReference>
<feature type="chain" id="PRO_5045216248" evidence="4">
    <location>
        <begin position="22"/>
        <end position="254"/>
    </location>
</feature>
<protein>
    <submittedName>
        <fullName evidence="5">Molybdate ABC transporter substrate-binding protein</fullName>
    </submittedName>
</protein>
<proteinExistence type="inferred from homology"/>
<dbReference type="SUPFAM" id="SSF53850">
    <property type="entry name" value="Periplasmic binding protein-like II"/>
    <property type="match status" value="1"/>
</dbReference>
<dbReference type="PIRSF" id="PIRSF004846">
    <property type="entry name" value="ModA"/>
    <property type="match status" value="1"/>
</dbReference>
<dbReference type="PANTHER" id="PTHR30632:SF14">
    <property type="entry name" value="TUNGSTATE_MOLYBDATE_CHROMATE-BINDING PROTEIN MODA"/>
    <property type="match status" value="1"/>
</dbReference>
<name>A0ABU9TV54_9GAMM</name>
<evidence type="ECO:0000256" key="1">
    <source>
        <dbReference type="ARBA" id="ARBA00009175"/>
    </source>
</evidence>
<keyword evidence="3 4" id="KW-0732">Signal</keyword>
<dbReference type="Proteomes" id="UP001449225">
    <property type="component" value="Unassembled WGS sequence"/>
</dbReference>
<comment type="caution">
    <text evidence="5">The sequence shown here is derived from an EMBL/GenBank/DDBJ whole genome shotgun (WGS) entry which is preliminary data.</text>
</comment>
<dbReference type="PANTHER" id="PTHR30632">
    <property type="entry name" value="MOLYBDATE-BINDING PERIPLASMIC PROTEIN"/>
    <property type="match status" value="1"/>
</dbReference>
<dbReference type="InterPro" id="IPR005950">
    <property type="entry name" value="ModA"/>
</dbReference>
<keyword evidence="6" id="KW-1185">Reference proteome</keyword>
<accession>A0ABU9TV54</accession>
<organism evidence="5 6">
    <name type="scientific">Neptuniibacter pectenicola</name>
    <dbReference type="NCBI Taxonomy" id="1806669"/>
    <lineage>
        <taxon>Bacteria</taxon>
        <taxon>Pseudomonadati</taxon>
        <taxon>Pseudomonadota</taxon>
        <taxon>Gammaproteobacteria</taxon>
        <taxon>Oceanospirillales</taxon>
        <taxon>Oceanospirillaceae</taxon>
        <taxon>Neptuniibacter</taxon>
    </lineage>
</organism>
<evidence type="ECO:0000256" key="4">
    <source>
        <dbReference type="SAM" id="SignalP"/>
    </source>
</evidence>
<dbReference type="CDD" id="cd13539">
    <property type="entry name" value="PBP2_AvModA"/>
    <property type="match status" value="1"/>
</dbReference>
<evidence type="ECO:0000256" key="3">
    <source>
        <dbReference type="ARBA" id="ARBA00022729"/>
    </source>
</evidence>
<feature type="signal peptide" evidence="4">
    <location>
        <begin position="1"/>
        <end position="21"/>
    </location>
</feature>
<evidence type="ECO:0000256" key="2">
    <source>
        <dbReference type="ARBA" id="ARBA00022723"/>
    </source>
</evidence>
<evidence type="ECO:0000313" key="5">
    <source>
        <dbReference type="EMBL" id="MEM5537594.1"/>
    </source>
</evidence>
<gene>
    <name evidence="5" type="primary">modA</name>
    <name evidence="5" type="ORF">WNY58_14485</name>
</gene>
<dbReference type="NCBIfam" id="TIGR01256">
    <property type="entry name" value="modA"/>
    <property type="match status" value="1"/>
</dbReference>
<sequence length="254" mass="27767">MGSISVSCLLVLSLLLHTAHADDINVAVASNFTAPMKDIASLFEHASGHKVRLSFGASGKFYAQIKHGAPFHLFFSADQQKPAQLEREELIVPGSRFTYAVGQLALWSAQEGFIKANPDRLLALQFNKLAIANPKLAPYGVAAIDVLEHLALIDRTKSRWVHGENIAQTYQFVSTGNADLGFVALSQIMKEGRLKAGSSWIIPEALYTPIKQDAVLLRSGEDSPAAQALLRFMKTEQAEAIMQSYGYKPLARTQ</sequence>
<comment type="similarity">
    <text evidence="1">Belongs to the bacterial solute-binding protein ModA family.</text>
</comment>
<keyword evidence="2" id="KW-0479">Metal-binding</keyword>
<dbReference type="Pfam" id="PF13531">
    <property type="entry name" value="SBP_bac_11"/>
    <property type="match status" value="1"/>
</dbReference>
<reference evidence="5 6" key="1">
    <citation type="submission" date="2024-03" db="EMBL/GenBank/DDBJ databases">
        <title>Community enrichment and isolation of bacterial strains for fucoidan degradation.</title>
        <authorList>
            <person name="Sichert A."/>
        </authorList>
    </citation>
    <scope>NUCLEOTIDE SEQUENCE [LARGE SCALE GENOMIC DNA]</scope>
    <source>
        <strain evidence="5 6">AS76</strain>
    </source>
</reference>
<evidence type="ECO:0000313" key="6">
    <source>
        <dbReference type="Proteomes" id="UP001449225"/>
    </source>
</evidence>
<dbReference type="Gene3D" id="3.40.190.10">
    <property type="entry name" value="Periplasmic binding protein-like II"/>
    <property type="match status" value="2"/>
</dbReference>